<evidence type="ECO:0000313" key="1">
    <source>
        <dbReference type="EMBL" id="MBL0706501.1"/>
    </source>
</evidence>
<dbReference type="Proteomes" id="UP000639051">
    <property type="component" value="Unassembled WGS sequence"/>
</dbReference>
<dbReference type="Gene3D" id="3.40.50.1820">
    <property type="entry name" value="alpha/beta hydrolase"/>
    <property type="match status" value="1"/>
</dbReference>
<dbReference type="RefSeq" id="WP_189692884.1">
    <property type="nucleotide sequence ID" value="NZ_BNCM01000003.1"/>
</dbReference>
<dbReference type="GO" id="GO:0016787">
    <property type="term" value="F:hydrolase activity"/>
    <property type="evidence" value="ECO:0007669"/>
    <property type="project" value="UniProtKB-KW"/>
</dbReference>
<comment type="caution">
    <text evidence="1">The sequence shown here is derived from an EMBL/GenBank/DDBJ whole genome shotgun (WGS) entry which is preliminary data.</text>
</comment>
<accession>A0ABS1K4C2</accession>
<dbReference type="InterPro" id="IPR029058">
    <property type="entry name" value="AB_hydrolase_fold"/>
</dbReference>
<proteinExistence type="predicted"/>
<dbReference type="SUPFAM" id="SSF53474">
    <property type="entry name" value="alpha/beta-Hydrolases"/>
    <property type="match status" value="1"/>
</dbReference>
<sequence>MSFDPASYVFTESDGPAPIRANTVLPARRENIELRTSDGLTLVGEIALPVDREPAATLVTLHPLPTHGGFMDSHVFRKASFRLPALAGLAVLRFNTRGTSSPRGTSEGRFEDGGGERADVEAAVQWAADRALPHRWLVGWSFGTELALKYGARPPVAAETEGAVLLSPPLHRADDADLDAWAASGRPLTALVPEFDDYLRPAEASERFARVPQARVVGVEGAKHLWVGEKYVHRVLSEIVAEVIGGAGAAGGTAGAAELPTEWEGPTALAA</sequence>
<evidence type="ECO:0000313" key="2">
    <source>
        <dbReference type="Proteomes" id="UP000639051"/>
    </source>
</evidence>
<dbReference type="PANTHER" id="PTHR42103:SF2">
    <property type="entry name" value="AB HYDROLASE-1 DOMAIN-CONTAINING PROTEIN"/>
    <property type="match status" value="1"/>
</dbReference>
<gene>
    <name evidence="1" type="ORF">JJE72_13470</name>
</gene>
<name>A0ABS1K4C2_9MICC</name>
<dbReference type="EMBL" id="JAERRC010000030">
    <property type="protein sequence ID" value="MBL0706501.1"/>
    <property type="molecule type" value="Genomic_DNA"/>
</dbReference>
<protein>
    <submittedName>
        <fullName evidence="1">Alpha/beta hydrolase</fullName>
    </submittedName>
</protein>
<dbReference type="PANTHER" id="PTHR42103">
    <property type="entry name" value="ALPHA/BETA-HYDROLASES SUPERFAMILY PROTEIN"/>
    <property type="match status" value="1"/>
</dbReference>
<reference evidence="1 2" key="1">
    <citation type="submission" date="2021-01" db="EMBL/GenBank/DDBJ databases">
        <title>Genome public.</title>
        <authorList>
            <person name="Liu C."/>
            <person name="Sun Q."/>
        </authorList>
    </citation>
    <scope>NUCLEOTIDE SEQUENCE [LARGE SCALE GENOMIC DNA]</scope>
    <source>
        <strain evidence="1 2">JC656</strain>
    </source>
</reference>
<organism evidence="1 2">
    <name type="scientific">Sinomonas cellulolyticus</name>
    <dbReference type="NCBI Taxonomy" id="2801916"/>
    <lineage>
        <taxon>Bacteria</taxon>
        <taxon>Bacillati</taxon>
        <taxon>Actinomycetota</taxon>
        <taxon>Actinomycetes</taxon>
        <taxon>Micrococcales</taxon>
        <taxon>Micrococcaceae</taxon>
        <taxon>Sinomonas</taxon>
    </lineage>
</organism>
<keyword evidence="1" id="KW-0378">Hydrolase</keyword>
<keyword evidence="2" id="KW-1185">Reference proteome</keyword>